<gene>
    <name evidence="6" type="ORF">V1264_019414</name>
</gene>
<dbReference type="Pfam" id="PF25150">
    <property type="entry name" value="TPR_Trm732"/>
    <property type="match status" value="1"/>
</dbReference>
<evidence type="ECO:0000256" key="1">
    <source>
        <dbReference type="ARBA" id="ARBA00010409"/>
    </source>
</evidence>
<feature type="domain" description="tRNA (32-2'-O)-methyltransferase regulator THADA-like TPR repeats region" evidence="4">
    <location>
        <begin position="522"/>
        <end position="731"/>
    </location>
</feature>
<dbReference type="InterPro" id="IPR051954">
    <property type="entry name" value="tRNA_methyltransferase_THADA"/>
</dbReference>
<name>A0AAN9GFD2_9CAEN</name>
<evidence type="ECO:0000313" key="7">
    <source>
        <dbReference type="Proteomes" id="UP001374579"/>
    </source>
</evidence>
<dbReference type="Pfam" id="PF10350">
    <property type="entry name" value="DUF2428"/>
    <property type="match status" value="1"/>
</dbReference>
<feature type="domain" description="DUF2428" evidence="3">
    <location>
        <begin position="944"/>
        <end position="1204"/>
    </location>
</feature>
<organism evidence="6 7">
    <name type="scientific">Littorina saxatilis</name>
    <dbReference type="NCBI Taxonomy" id="31220"/>
    <lineage>
        <taxon>Eukaryota</taxon>
        <taxon>Metazoa</taxon>
        <taxon>Spiralia</taxon>
        <taxon>Lophotrochozoa</taxon>
        <taxon>Mollusca</taxon>
        <taxon>Gastropoda</taxon>
        <taxon>Caenogastropoda</taxon>
        <taxon>Littorinimorpha</taxon>
        <taxon>Littorinoidea</taxon>
        <taxon>Littorinidae</taxon>
        <taxon>Littorina</taxon>
    </lineage>
</organism>
<protein>
    <recommendedName>
        <fullName evidence="8">DUF2428 domain-containing protein</fullName>
    </recommendedName>
</protein>
<dbReference type="PANTHER" id="PTHR14387:SF0">
    <property type="entry name" value="DUF2428 DOMAIN-CONTAINING PROTEIN"/>
    <property type="match status" value="1"/>
</dbReference>
<evidence type="ECO:0000259" key="4">
    <source>
        <dbReference type="Pfam" id="PF25150"/>
    </source>
</evidence>
<dbReference type="GO" id="GO:0030488">
    <property type="term" value="P:tRNA methylation"/>
    <property type="evidence" value="ECO:0007669"/>
    <property type="project" value="TreeGrafter"/>
</dbReference>
<accession>A0AAN9GFD2</accession>
<comment type="similarity">
    <text evidence="1">Belongs to the THADA family.</text>
</comment>
<evidence type="ECO:0000259" key="5">
    <source>
        <dbReference type="Pfam" id="PF25151"/>
    </source>
</evidence>
<dbReference type="Proteomes" id="UP001374579">
    <property type="component" value="Unassembled WGS sequence"/>
</dbReference>
<keyword evidence="7" id="KW-1185">Reference proteome</keyword>
<evidence type="ECO:0008006" key="8">
    <source>
        <dbReference type="Google" id="ProtNLM"/>
    </source>
</evidence>
<reference evidence="6 7" key="1">
    <citation type="submission" date="2024-02" db="EMBL/GenBank/DDBJ databases">
        <title>Chromosome-scale genome assembly of the rough periwinkle Littorina saxatilis.</title>
        <authorList>
            <person name="De Jode A."/>
            <person name="Faria R."/>
            <person name="Formenti G."/>
            <person name="Sims Y."/>
            <person name="Smith T.P."/>
            <person name="Tracey A."/>
            <person name="Wood J.M.D."/>
            <person name="Zagrodzka Z.B."/>
            <person name="Johannesson K."/>
            <person name="Butlin R.K."/>
            <person name="Leder E.H."/>
        </authorList>
    </citation>
    <scope>NUCLEOTIDE SEQUENCE [LARGE SCALE GENOMIC DNA]</scope>
    <source>
        <strain evidence="6">Snail1</strain>
        <tissue evidence="6">Muscle</tissue>
    </source>
</reference>
<dbReference type="InterPro" id="IPR056842">
    <property type="entry name" value="THADA-like_TPR_C"/>
</dbReference>
<dbReference type="Pfam" id="PF25151">
    <property type="entry name" value="TPR_Trm732_C"/>
    <property type="match status" value="1"/>
</dbReference>
<dbReference type="GO" id="GO:0005829">
    <property type="term" value="C:cytosol"/>
    <property type="evidence" value="ECO:0007669"/>
    <property type="project" value="TreeGrafter"/>
</dbReference>
<evidence type="ECO:0000256" key="2">
    <source>
        <dbReference type="ARBA" id="ARBA00022694"/>
    </source>
</evidence>
<dbReference type="PANTHER" id="PTHR14387">
    <property type="entry name" value="THADA/DEATH RECEPTOR INTERACTING PROTEIN"/>
    <property type="match status" value="1"/>
</dbReference>
<keyword evidence="2" id="KW-0819">tRNA processing</keyword>
<dbReference type="InterPro" id="IPR056843">
    <property type="entry name" value="THADA-like_TPR"/>
</dbReference>
<dbReference type="InterPro" id="IPR019442">
    <property type="entry name" value="THADA/TRM732_DUF2428"/>
</dbReference>
<comment type="caution">
    <text evidence="6">The sequence shown here is derived from an EMBL/GenBank/DDBJ whole genome shotgun (WGS) entry which is preliminary data.</text>
</comment>
<evidence type="ECO:0000259" key="3">
    <source>
        <dbReference type="Pfam" id="PF10350"/>
    </source>
</evidence>
<proteinExistence type="inferred from homology"/>
<evidence type="ECO:0000313" key="6">
    <source>
        <dbReference type="EMBL" id="KAK7104750.1"/>
    </source>
</evidence>
<dbReference type="EMBL" id="JBAMIC010000008">
    <property type="protein sequence ID" value="KAK7104750.1"/>
    <property type="molecule type" value="Genomic_DNA"/>
</dbReference>
<dbReference type="SUPFAM" id="SSF48371">
    <property type="entry name" value="ARM repeat"/>
    <property type="match status" value="2"/>
</dbReference>
<feature type="domain" description="tRNA (32-2'-O)-methyltransferase regulator THADA-like C-terminal TPR repeats region" evidence="5">
    <location>
        <begin position="1206"/>
        <end position="1362"/>
    </location>
</feature>
<sequence length="1858" mass="203976">MAARADSSATLPLQHFLSKDPNLLNDTIHFRACDVLHLTRRLETAAKSVSLISSSLDSQDDDVCGFVSQLVHCFVATGETTRVARGLERILIATGAECQDLVKKKLGEELACVLARVSSSSKDLKTVSNMLEYSKVVQTVIPDHMSLLLEQLQSSLSRLMESPPAVLGREDAEKLYLTVKLCLQLFQLFPDLRQKGWSHLQQLVKAEVDGPGDRTNSVAAIVGGILSLLVKKSCARETSMLAGTAISMAINSAPTPEDCAQSFFFVYAAVSGDALLPQLKALQLKDATTNNIPSKDQKLTSEIAILRSIIIGSSQDLLCCAVNHLNRTSSQPQAFLLTLFPIVCDICDSGTEFQYLSFQLLSLWFQKLKTCLPALSPQGKQSNLMSKDSAIIAETLKRVCVSWDSPVDGVSEFVAEVFQILMEVWRAEVDGGRSDYTQLAEELMRKVVQMPWYARSRYKPLSLLIPYVDSEKMLIEKATIKEELMRCMGETFLAALASDVHTAFLQSISRNNQSVEEQAQKWKNIWLPCVVFGLTSGDNRLRNKICAYWLPSTLKILPATGRLLRCHFEETLQAEGGNSDHSRVLFAWIAVCRHIRTLAGLDLAKLPRILLLEAVYSDDEDICAEALALLSATQKKAEPLGEVEIELLEAALPYCLKMDSAPFRQMLLTSLKKLFVRVRDSCSTALKKKTRAQFVDPSLQFIEWLYNLMVKNVVPGACFQRRRTCLDIIQGWLENIIFVETDGAKKGKAQSPADALIKYAQNQGIWDFFSPHNRTSLLHCIADGADEIQASARHILSKYFPWTPEGSSTATSSSYDLALHLLCHGLDLCKSPRAYENSSGSQLIKLVYQKFVRDQNYHFHCVGDETEDEQQLPQGEVNSEACAAFFNNVLLGRIEMSLKAAEKDALFASKCNPTYGVLQALCECLSLEGDSPRVLVSEDWQKILLKTIALSSSTVTLVLNILAGGQTGNCPSFEAMGVALEQLIGEGSAEQEVTSSISPEFQLLLSWCWNNLKESCTCLGVAVALANKPDQGKDVSLLSSDVIESVGETFIRVLTHCRHRGAIEGCRNGFLQFCTSLMLCGDSNLSSVPANILNQVLSNLEKDQMTSSVTRRSAGLPIIVQTIAQAEKRCKLNKLLLETVTRLYSIASRPHRNESDQTQDEAPVHALNILKAVFSDASLSRDLLSHLGNMTQLVIRSFESSSWALRNAATQLVSTLVTRMFGQRNKASISCNMMTLQEFDAHFPELLAFVECKLAEGLHGGDSITDVQPSLFLILTQLASLGPAAESAQCHRLTATLRATVLDAVYSPVYFLRELSATAVVSLTPLDATETCVTEMLGRLAPGSASFESSNSVHGTLMCLDKLLASRTISVPSAEDIVGHVLNNKRLISATAVCPLVSAKCVEVLGRAVPVLTTASSTKQALLTSLMECVFSLSCAQLQLGQSVYIRSAISLIFSLLYEDERSSPASLSHFVSQCLGSKDTEVRTALLECVLQNQAVLGSTDGVALLKSLWHHLTRETDPTCVMSICKLLTAYHLSRPSSAGLDTDLCPDDICVLRSRFAKLACVQATLFPVEALVLPWQLGQETDAVVAESLSASLCDFSSRLHKFSQPHQNEDFRMAAAQALSLAGQAVFSCFIKSILKALEPAVVSLVEACMLLLVETDSSIRGVVTDFVGGLQWDKKNPKVSHMNSSLCSKVFLAYLCDEMGQCHSVQLLLFNKLYVPGELSTYLLRMTQPRTQYLFEHEENTFYSEKILQQVDIYEALASVPAKKDHSSALPDLLTELSAAVPILENKNAKKAVYNVSGDEGVMAALTGLVMQMQLAAKHSNSQLQAQVALELRKLLQISNLHPGISKFLHCE</sequence>
<dbReference type="InterPro" id="IPR016024">
    <property type="entry name" value="ARM-type_fold"/>
</dbReference>